<protein>
    <submittedName>
        <fullName evidence="2">Chromosome condensation regulator</fullName>
    </submittedName>
</protein>
<accession>A0A3G5A8T6</accession>
<dbReference type="Gene3D" id="2.130.10.30">
    <property type="entry name" value="Regulator of chromosome condensation 1/beta-lactamase-inhibitor protein II"/>
    <property type="match status" value="2"/>
</dbReference>
<dbReference type="InterPro" id="IPR051709">
    <property type="entry name" value="Ub-ligase/GTPase-reg"/>
</dbReference>
<evidence type="ECO:0000256" key="1">
    <source>
        <dbReference type="ARBA" id="ARBA00022737"/>
    </source>
</evidence>
<dbReference type="EMBL" id="MK072383">
    <property type="protein sequence ID" value="AYV82591.1"/>
    <property type="molecule type" value="Genomic_DNA"/>
</dbReference>
<dbReference type="Pfam" id="PF00415">
    <property type="entry name" value="RCC1"/>
    <property type="match status" value="3"/>
</dbReference>
<evidence type="ECO:0000313" key="2">
    <source>
        <dbReference type="EMBL" id="AYV82591.1"/>
    </source>
</evidence>
<dbReference type="PRINTS" id="PR00633">
    <property type="entry name" value="RCCNDNSATION"/>
</dbReference>
<dbReference type="PANTHER" id="PTHR45622">
    <property type="entry name" value="UBIQUITIN-PROTEIN LIGASE E3A-RELATED"/>
    <property type="match status" value="1"/>
</dbReference>
<name>A0A3G5A8T6_9VIRU</name>
<sequence length="406" mass="45976">MDQIFVLFKNLPIDLQYIVAGYAHEILCCLSQSDVEKYDWFKLIKMHFSLIYEKDSSTNEQMMRVYFDNWRFASKNIADYPNNIIQLMDGKLMGWGHNDFGLLGFGDNRRRFDFEEIKNIPKNVAAIKYNGNRSFIILEDGTLMGCGHNRYGQLGLGHWRNISLFKEIKEIPKNIAEVICSAFYTTIRLTDGTLMRCGRNDRGQLGLGDNRNRQVFTEIEKIPKNIVEVICQDNYSIIRLTDGTLMSCGRNNHGQLGVGDDIDRNIFSEIKGIPKNIVEVISGPINIFIRLTDGTLMTCGHNWYGQLGLGDHRNRNVLTEIKGIPKNIVDVICGWGGHSIIRLTDGTLMSCGYNYHGQLGLGDKENRKVFTEIKGIPKNIVGIKCSKNGTTITLTDGTLIKYGHDS</sequence>
<dbReference type="PANTHER" id="PTHR45622:SF70">
    <property type="entry name" value="SECRETION-REGULATING GUANINE NUCLEOTIDE EXCHANGE FACTOR"/>
    <property type="match status" value="1"/>
</dbReference>
<dbReference type="InterPro" id="IPR009091">
    <property type="entry name" value="RCC1/BLIP-II"/>
</dbReference>
<gene>
    <name evidence="2" type="ORF">Hyperionvirus1_170</name>
</gene>
<dbReference type="Pfam" id="PF13540">
    <property type="entry name" value="RCC1_2"/>
    <property type="match status" value="1"/>
</dbReference>
<dbReference type="PROSITE" id="PS50012">
    <property type="entry name" value="RCC1_3"/>
    <property type="match status" value="4"/>
</dbReference>
<organism evidence="2">
    <name type="scientific">Hyperionvirus sp</name>
    <dbReference type="NCBI Taxonomy" id="2487770"/>
    <lineage>
        <taxon>Viruses</taxon>
        <taxon>Varidnaviria</taxon>
        <taxon>Bamfordvirae</taxon>
        <taxon>Nucleocytoviricota</taxon>
        <taxon>Megaviricetes</taxon>
        <taxon>Imitervirales</taxon>
        <taxon>Mimiviridae</taxon>
        <taxon>Klosneuvirinae</taxon>
    </lineage>
</organism>
<keyword evidence="1" id="KW-0677">Repeat</keyword>
<reference evidence="2" key="1">
    <citation type="submission" date="2018-10" db="EMBL/GenBank/DDBJ databases">
        <title>Hidden diversity of soil giant viruses.</title>
        <authorList>
            <person name="Schulz F."/>
            <person name="Alteio L."/>
            <person name="Goudeau D."/>
            <person name="Ryan E.M."/>
            <person name="Malmstrom R.R."/>
            <person name="Blanchard J."/>
            <person name="Woyke T."/>
        </authorList>
    </citation>
    <scope>NUCLEOTIDE SEQUENCE</scope>
    <source>
        <strain evidence="2">HYV1</strain>
    </source>
</reference>
<dbReference type="SUPFAM" id="SSF50985">
    <property type="entry name" value="RCC1/BLIP-II"/>
    <property type="match status" value="1"/>
</dbReference>
<dbReference type="InterPro" id="IPR000408">
    <property type="entry name" value="Reg_chr_condens"/>
</dbReference>
<proteinExistence type="predicted"/>